<dbReference type="InterPro" id="IPR029058">
    <property type="entry name" value="AB_hydrolase_fold"/>
</dbReference>
<dbReference type="AlphaFoldDB" id="A0A238XEX8"/>
<dbReference type="InterPro" id="IPR050583">
    <property type="entry name" value="Mycobacterial_A85_antigen"/>
</dbReference>
<evidence type="ECO:0000259" key="1">
    <source>
        <dbReference type="Pfam" id="PF12867"/>
    </source>
</evidence>
<name>A0A238XEX8_9BACT</name>
<protein>
    <submittedName>
        <fullName evidence="2">Enterochelin esterase</fullName>
    </submittedName>
</protein>
<dbReference type="RefSeq" id="WP_072144874.1">
    <property type="nucleotide sequence ID" value="NZ_FZNS01000004.1"/>
</dbReference>
<dbReference type="SUPFAM" id="SSF109854">
    <property type="entry name" value="DinB/YfiT-like putative metalloenzymes"/>
    <property type="match status" value="1"/>
</dbReference>
<accession>A0A238XEX8</accession>
<gene>
    <name evidence="2" type="ORF">SAMN06269173_10445</name>
</gene>
<evidence type="ECO:0000313" key="3">
    <source>
        <dbReference type="Proteomes" id="UP000198310"/>
    </source>
</evidence>
<dbReference type="Gene3D" id="1.20.120.450">
    <property type="entry name" value="dinb family like domain"/>
    <property type="match status" value="1"/>
</dbReference>
<dbReference type="Pfam" id="PF00756">
    <property type="entry name" value="Esterase"/>
    <property type="match status" value="1"/>
</dbReference>
<keyword evidence="3" id="KW-1185">Reference proteome</keyword>
<sequence>MSSLLSSSARLTAVSVRPDDSLVSVHLGRPVQLDVVLPPGYDSSREAPYPVLYLNDGQDLWRLRLPATLSWLYRRGQLRPFVLVAVHAHERIQEYGVASEADYLGRGSRAGHYARFVQHELLPYIQRQYHGSTNPAEVVWAGCSLGGLAAFDFVWHNSDVATRAGAFSPSFWWRRRALNDGYTDADRIMHSLVRASKPHPEHQFWLQTGTLDETNDRNNNGIIDAIEDTLDLMATLTRQGLPEAAVRYVELVGGRHNQYTWSRLMPDFLRWSFGQGSAVPLGPPPTRYPLECMAPWASQLRLRARRHRIVSSRALPSAFSPSRMSYFADRPATTEYAPYYAHYVSLIPQGHDPLQQLREQPITLRHLLAGVTDEQALLRYAPGKWSLKEMLVHVTDTERIFAYRALRIARGDQQPLPGFEQDDYVPASGADARTLEDILHEQNTVRAATLSLLASFSAEAIGRFGTASGQPVSVRAMAYLLAGHEAHHLNIVQERYLPAVR</sequence>
<evidence type="ECO:0000313" key="2">
    <source>
        <dbReference type="EMBL" id="SNR57566.1"/>
    </source>
</evidence>
<dbReference type="Gene3D" id="3.40.50.1820">
    <property type="entry name" value="alpha/beta hydrolase"/>
    <property type="match status" value="1"/>
</dbReference>
<dbReference type="InterPro" id="IPR000801">
    <property type="entry name" value="Esterase-like"/>
</dbReference>
<reference evidence="3" key="1">
    <citation type="submission" date="2017-06" db="EMBL/GenBank/DDBJ databases">
        <authorList>
            <person name="Varghese N."/>
            <person name="Submissions S."/>
        </authorList>
    </citation>
    <scope>NUCLEOTIDE SEQUENCE [LARGE SCALE GENOMIC DNA]</scope>
    <source>
        <strain evidence="3">DSM 28041</strain>
    </source>
</reference>
<dbReference type="Pfam" id="PF12867">
    <property type="entry name" value="DinB_2"/>
    <property type="match status" value="1"/>
</dbReference>
<proteinExistence type="predicted"/>
<dbReference type="EMBL" id="FZNS01000004">
    <property type="protein sequence ID" value="SNR57566.1"/>
    <property type="molecule type" value="Genomic_DNA"/>
</dbReference>
<dbReference type="Proteomes" id="UP000198310">
    <property type="component" value="Unassembled WGS sequence"/>
</dbReference>
<feature type="domain" description="DinB-like" evidence="1">
    <location>
        <begin position="356"/>
        <end position="491"/>
    </location>
</feature>
<dbReference type="InterPro" id="IPR024775">
    <property type="entry name" value="DinB-like"/>
</dbReference>
<dbReference type="SUPFAM" id="SSF53474">
    <property type="entry name" value="alpha/beta-Hydrolases"/>
    <property type="match status" value="1"/>
</dbReference>
<dbReference type="InterPro" id="IPR034660">
    <property type="entry name" value="DinB/YfiT-like"/>
</dbReference>
<dbReference type="PANTHER" id="PTHR48098">
    <property type="entry name" value="ENTEROCHELIN ESTERASE-RELATED"/>
    <property type="match status" value="1"/>
</dbReference>
<dbReference type="PANTHER" id="PTHR48098:SF6">
    <property type="entry name" value="FERRI-BACILLIBACTIN ESTERASE BESA"/>
    <property type="match status" value="1"/>
</dbReference>
<organism evidence="2 3">
    <name type="scientific">Hymenobacter mucosus</name>
    <dbReference type="NCBI Taxonomy" id="1411120"/>
    <lineage>
        <taxon>Bacteria</taxon>
        <taxon>Pseudomonadati</taxon>
        <taxon>Bacteroidota</taxon>
        <taxon>Cytophagia</taxon>
        <taxon>Cytophagales</taxon>
        <taxon>Hymenobacteraceae</taxon>
        <taxon>Hymenobacter</taxon>
    </lineage>
</organism>